<protein>
    <recommendedName>
        <fullName evidence="1">DUF2007 domain-containing protein</fullName>
    </recommendedName>
</protein>
<dbReference type="AlphaFoldDB" id="A0A2N3I4P6"/>
<dbReference type="Proteomes" id="UP000233618">
    <property type="component" value="Unassembled WGS sequence"/>
</dbReference>
<evidence type="ECO:0000259" key="1">
    <source>
        <dbReference type="Pfam" id="PF09413"/>
    </source>
</evidence>
<dbReference type="RefSeq" id="WP_101310392.1">
    <property type="nucleotide sequence ID" value="NZ_MVDE01000020.1"/>
</dbReference>
<dbReference type="InterPro" id="IPR018551">
    <property type="entry name" value="DUF2007"/>
</dbReference>
<evidence type="ECO:0000313" key="3">
    <source>
        <dbReference type="Proteomes" id="UP000233618"/>
    </source>
</evidence>
<organism evidence="2 3">
    <name type="scientific">Labilibaculum manganireducens</name>
    <dbReference type="NCBI Taxonomy" id="1940525"/>
    <lineage>
        <taxon>Bacteria</taxon>
        <taxon>Pseudomonadati</taxon>
        <taxon>Bacteroidota</taxon>
        <taxon>Bacteroidia</taxon>
        <taxon>Marinilabiliales</taxon>
        <taxon>Marinifilaceae</taxon>
        <taxon>Labilibaculum</taxon>
    </lineage>
</organism>
<dbReference type="Pfam" id="PF09413">
    <property type="entry name" value="DUF2007"/>
    <property type="match status" value="1"/>
</dbReference>
<proteinExistence type="predicted"/>
<gene>
    <name evidence="2" type="ORF">BZG01_13595</name>
</gene>
<dbReference type="EMBL" id="MVDE01000020">
    <property type="protein sequence ID" value="PKQ65284.1"/>
    <property type="molecule type" value="Genomic_DNA"/>
</dbReference>
<evidence type="ECO:0000313" key="2">
    <source>
        <dbReference type="EMBL" id="PKQ65284.1"/>
    </source>
</evidence>
<name>A0A2N3I4P6_9BACT</name>
<reference evidence="2 3" key="1">
    <citation type="journal article" date="2017" name="Front. Microbiol.">
        <title>Labilibaculum manganireducens gen. nov., sp. nov. and Labilibaculum filiforme sp. nov., Novel Bacteroidetes Isolated from Subsurface Sediments of the Baltic Sea.</title>
        <authorList>
            <person name="Vandieken V."/>
            <person name="Marshall I.P."/>
            <person name="Niemann H."/>
            <person name="Engelen B."/>
            <person name="Cypionka H."/>
        </authorList>
    </citation>
    <scope>NUCLEOTIDE SEQUENCE [LARGE SCALE GENOMIC DNA]</scope>
    <source>
        <strain evidence="2 3">59.10-2M</strain>
    </source>
</reference>
<sequence length="85" mass="9268">MTANKDDLDLIVIYSGNPIDSEIVKDILTENGIAVNLKNQLMGTIAPWQVSAGGVNPVELEIFARDKEQALRLINEFTKGNNPTA</sequence>
<keyword evidence="3" id="KW-1185">Reference proteome</keyword>
<comment type="caution">
    <text evidence="2">The sequence shown here is derived from an EMBL/GenBank/DDBJ whole genome shotgun (WGS) entry which is preliminary data.</text>
</comment>
<accession>A0A2N3I4P6</accession>
<feature type="domain" description="DUF2007" evidence="1">
    <location>
        <begin position="12"/>
        <end position="77"/>
    </location>
</feature>